<protein>
    <submittedName>
        <fullName evidence="3">Uncharacterized protein</fullName>
    </submittedName>
</protein>
<keyword evidence="2" id="KW-1185">Reference proteome</keyword>
<accession>A0A915CPS9</accession>
<proteinExistence type="predicted"/>
<name>A0A915CPS9_9BILA</name>
<feature type="compositionally biased region" description="Polar residues" evidence="1">
    <location>
        <begin position="311"/>
        <end position="328"/>
    </location>
</feature>
<feature type="compositionally biased region" description="Polar residues" evidence="1">
    <location>
        <begin position="186"/>
        <end position="201"/>
    </location>
</feature>
<dbReference type="AlphaFoldDB" id="A0A915CPS9"/>
<dbReference type="Proteomes" id="UP000887574">
    <property type="component" value="Unplaced"/>
</dbReference>
<sequence>MEMELIVPRSSYPADVERHAVMEVINQITKEQRIFRSMARSAAGRESIYTTAVAELGTDLLRYEHVLNMFPIAPRREIFSEPAFRVSQKYWDCAGESVTDRIFDYFLGKKSRLQIVTFLGEQGIRHPHQFLNNLMHFASTGQALVVYDQNSEYVPRSSTPLLTNIGGNDDVFVVNSIINNDVQVVGGSATSGNGMRPNSQRAEMHTREGVSQAMDRLRSRQRRRQQNPSDSIVDLSSSDSDSDAVAVDNEQQINGESSTNNPTPPPQRFDNYVYTPTTDSWRRDVPRLMQPPGNRVMNPVQMIQRYLSSSQLPSIETSSQRGSQSTAFPANLPGGHVSQFSHRIPYRSRIADFAALEDQPSSSRNVRRHEEQQENVDHLVADIIDLSDSLEGTEEVVEIKRRRMH</sequence>
<evidence type="ECO:0000313" key="3">
    <source>
        <dbReference type="WBParaSite" id="jg11295"/>
    </source>
</evidence>
<evidence type="ECO:0000313" key="2">
    <source>
        <dbReference type="Proteomes" id="UP000887574"/>
    </source>
</evidence>
<reference evidence="3" key="1">
    <citation type="submission" date="2022-11" db="UniProtKB">
        <authorList>
            <consortium name="WormBaseParasite"/>
        </authorList>
    </citation>
    <scope>IDENTIFICATION</scope>
</reference>
<feature type="region of interest" description="Disordered" evidence="1">
    <location>
        <begin position="311"/>
        <end position="334"/>
    </location>
</feature>
<organism evidence="2 3">
    <name type="scientific">Ditylenchus dipsaci</name>
    <dbReference type="NCBI Taxonomy" id="166011"/>
    <lineage>
        <taxon>Eukaryota</taxon>
        <taxon>Metazoa</taxon>
        <taxon>Ecdysozoa</taxon>
        <taxon>Nematoda</taxon>
        <taxon>Chromadorea</taxon>
        <taxon>Rhabditida</taxon>
        <taxon>Tylenchina</taxon>
        <taxon>Tylenchomorpha</taxon>
        <taxon>Sphaerularioidea</taxon>
        <taxon>Anguinidae</taxon>
        <taxon>Anguininae</taxon>
        <taxon>Ditylenchus</taxon>
    </lineage>
</organism>
<feature type="region of interest" description="Disordered" evidence="1">
    <location>
        <begin position="186"/>
        <end position="270"/>
    </location>
</feature>
<evidence type="ECO:0000256" key="1">
    <source>
        <dbReference type="SAM" id="MobiDB-lite"/>
    </source>
</evidence>
<dbReference type="WBParaSite" id="jg11295">
    <property type="protein sequence ID" value="jg11295"/>
    <property type="gene ID" value="jg11295"/>
</dbReference>
<feature type="compositionally biased region" description="Low complexity" evidence="1">
    <location>
        <begin position="229"/>
        <end position="248"/>
    </location>
</feature>
<feature type="compositionally biased region" description="Polar residues" evidence="1">
    <location>
        <begin position="249"/>
        <end position="261"/>
    </location>
</feature>